<evidence type="ECO:0000313" key="11">
    <source>
        <dbReference type="Proteomes" id="UP000552560"/>
    </source>
</evidence>
<dbReference type="PANTHER" id="PTHR42996">
    <property type="entry name" value="PHOSPHATE-BINDING PROTEIN PSTS"/>
    <property type="match status" value="1"/>
</dbReference>
<dbReference type="InterPro" id="IPR005673">
    <property type="entry name" value="ABC_phos-bd_PstS"/>
</dbReference>
<organism evidence="10 11">
    <name type="scientific">Pseudomonas veronii</name>
    <dbReference type="NCBI Taxonomy" id="76761"/>
    <lineage>
        <taxon>Bacteria</taxon>
        <taxon>Pseudomonadati</taxon>
        <taxon>Pseudomonadota</taxon>
        <taxon>Gammaproteobacteria</taxon>
        <taxon>Pseudomonadales</taxon>
        <taxon>Pseudomonadaceae</taxon>
        <taxon>Pseudomonas</taxon>
    </lineage>
</organism>
<dbReference type="Proteomes" id="UP000552560">
    <property type="component" value="Unassembled WGS sequence"/>
</dbReference>
<keyword evidence="5 7" id="KW-0813">Transport</keyword>
<evidence type="ECO:0000256" key="7">
    <source>
        <dbReference type="PIRNR" id="PIRNR002756"/>
    </source>
</evidence>
<accession>A0A0R3B2U7</accession>
<evidence type="ECO:0000256" key="6">
    <source>
        <dbReference type="ARBA" id="ARBA00022592"/>
    </source>
</evidence>
<feature type="signal peptide" evidence="8">
    <location>
        <begin position="1"/>
        <end position="23"/>
    </location>
</feature>
<keyword evidence="8" id="KW-0732">Signal</keyword>
<dbReference type="RefSeq" id="WP_046383046.1">
    <property type="nucleotide sequence ID" value="NZ_CP149793.1"/>
</dbReference>
<comment type="function">
    <text evidence="1 7">Part of the ABC transporter complex PstSACB involved in phosphate import.</text>
</comment>
<keyword evidence="6 7" id="KW-0592">Phosphate transport</keyword>
<dbReference type="Pfam" id="PF12849">
    <property type="entry name" value="PBP_like_2"/>
    <property type="match status" value="1"/>
</dbReference>
<dbReference type="PANTHER" id="PTHR42996:SF1">
    <property type="entry name" value="PHOSPHATE-BINDING PROTEIN PSTS"/>
    <property type="match status" value="1"/>
</dbReference>
<dbReference type="SUPFAM" id="SSF53850">
    <property type="entry name" value="Periplasmic binding protein-like II"/>
    <property type="match status" value="1"/>
</dbReference>
<dbReference type="GO" id="GO:0043190">
    <property type="term" value="C:ATP-binding cassette (ABC) transporter complex"/>
    <property type="evidence" value="ECO:0007669"/>
    <property type="project" value="InterPro"/>
</dbReference>
<dbReference type="InterPro" id="IPR024370">
    <property type="entry name" value="PBP_domain"/>
</dbReference>
<reference evidence="10 11" key="1">
    <citation type="journal article" date="2020" name="Front. Microbiol.">
        <title>Genetic Organization of the aprX-lipA2 Operon Affects the Proteolytic Potential of Pseudomonas Species in Milk.</title>
        <authorList>
            <person name="Maier C."/>
            <person name="Huptas C."/>
            <person name="von Neubeck M."/>
            <person name="Scherer S."/>
            <person name="Wenning M."/>
            <person name="Lucking G."/>
        </authorList>
    </citation>
    <scope>NUCLEOTIDE SEQUENCE [LARGE SCALE GENOMIC DNA]</scope>
    <source>
        <strain evidence="10 11">WS 4671</strain>
    </source>
</reference>
<dbReference type="OrthoDB" id="9801510at2"/>
<evidence type="ECO:0000259" key="9">
    <source>
        <dbReference type="Pfam" id="PF12849"/>
    </source>
</evidence>
<comment type="similarity">
    <text evidence="2 7">Belongs to the PstS family.</text>
</comment>
<sequence>MFKRTMIAASLAVAALASAQSMAAVVGGGATLPEKLYGSTATSTTATGILSASIPGFSPYIGVGSGDGKKAFFGNDSTKLKLASGITVDYAGSDSVVSAAELAAYNADTVKGRAAYGPLVQVPAEATSVTVPYHIDGKTSLQLTSAQLADIFAGKITNWKNVQFNGAAGPDLQIKVVYRQETSGTTEIFTNHLKAVKPASVPNVSNSFVTAIGFDPATSAPVGSSYLAVTGSQGVATAITNNNGAIGYVSPDYAAFNSAAAVASVNGFLPTEVNVQASLDTIAPPTVGSAAATDPLNWVPTFANPTAGYPIVGYTNLVFSQCYKDTADNTRIQTFLKRHYTGVNNAAISSHSFIPLSTTWQKAVYDNFVATTSSLRIGDTNTCNGIGRPL</sequence>
<evidence type="ECO:0000313" key="10">
    <source>
        <dbReference type="EMBL" id="NMX95308.1"/>
    </source>
</evidence>
<dbReference type="AlphaFoldDB" id="A0A0R3B2U7"/>
<feature type="chain" id="PRO_5030017304" description="Phosphate-binding protein PstS" evidence="8">
    <location>
        <begin position="24"/>
        <end position="390"/>
    </location>
</feature>
<comment type="caution">
    <text evidence="10">The sequence shown here is derived from an EMBL/GenBank/DDBJ whole genome shotgun (WGS) entry which is preliminary data.</text>
</comment>
<gene>
    <name evidence="10" type="ORF">HBO43_01725</name>
</gene>
<proteinExistence type="inferred from homology"/>
<dbReference type="InterPro" id="IPR050962">
    <property type="entry name" value="Phosphate-bind_PstS"/>
</dbReference>
<dbReference type="Gene3D" id="3.40.190.10">
    <property type="entry name" value="Periplasmic binding protein-like II"/>
    <property type="match status" value="2"/>
</dbReference>
<protein>
    <recommendedName>
        <fullName evidence="4 7">Phosphate-binding protein PstS</fullName>
    </recommendedName>
</protein>
<evidence type="ECO:0000256" key="4">
    <source>
        <dbReference type="ARBA" id="ARBA00021889"/>
    </source>
</evidence>
<comment type="subunit">
    <text evidence="3 7">The complex is composed of two ATP-binding proteins (PstB), two transmembrane proteins (PstC and PstA) and a solute-binding protein (PstS).</text>
</comment>
<evidence type="ECO:0000256" key="3">
    <source>
        <dbReference type="ARBA" id="ARBA00011529"/>
    </source>
</evidence>
<evidence type="ECO:0000256" key="8">
    <source>
        <dbReference type="SAM" id="SignalP"/>
    </source>
</evidence>
<feature type="domain" description="PBP" evidence="9">
    <location>
        <begin position="19"/>
        <end position="330"/>
    </location>
</feature>
<dbReference type="EMBL" id="JAAQWE010000001">
    <property type="protein sequence ID" value="NMX95308.1"/>
    <property type="molecule type" value="Genomic_DNA"/>
</dbReference>
<dbReference type="PIRSF" id="PIRSF002756">
    <property type="entry name" value="PstS"/>
    <property type="match status" value="1"/>
</dbReference>
<evidence type="ECO:0000256" key="1">
    <source>
        <dbReference type="ARBA" id="ARBA00002841"/>
    </source>
</evidence>
<name>A0A0R3B2U7_PSEVE</name>
<dbReference type="GO" id="GO:0042301">
    <property type="term" value="F:phosphate ion binding"/>
    <property type="evidence" value="ECO:0007669"/>
    <property type="project" value="InterPro"/>
</dbReference>
<evidence type="ECO:0000256" key="5">
    <source>
        <dbReference type="ARBA" id="ARBA00022448"/>
    </source>
</evidence>
<dbReference type="GO" id="GO:0035435">
    <property type="term" value="P:phosphate ion transmembrane transport"/>
    <property type="evidence" value="ECO:0007669"/>
    <property type="project" value="InterPro"/>
</dbReference>
<evidence type="ECO:0000256" key="2">
    <source>
        <dbReference type="ARBA" id="ARBA00008725"/>
    </source>
</evidence>